<feature type="compositionally biased region" description="Basic residues" evidence="1">
    <location>
        <begin position="101"/>
        <end position="111"/>
    </location>
</feature>
<dbReference type="AlphaFoldDB" id="A0A8S0WCY1"/>
<feature type="compositionally biased region" description="Polar residues" evidence="1">
    <location>
        <begin position="121"/>
        <end position="141"/>
    </location>
</feature>
<keyword evidence="3" id="KW-1185">Reference proteome</keyword>
<evidence type="ECO:0000313" key="2">
    <source>
        <dbReference type="EMBL" id="CAA7271119.1"/>
    </source>
</evidence>
<feature type="compositionally biased region" description="Polar residues" evidence="1">
    <location>
        <begin position="151"/>
        <end position="169"/>
    </location>
</feature>
<evidence type="ECO:0000256" key="1">
    <source>
        <dbReference type="SAM" id="MobiDB-lite"/>
    </source>
</evidence>
<feature type="compositionally biased region" description="Acidic residues" evidence="1">
    <location>
        <begin position="83"/>
        <end position="96"/>
    </location>
</feature>
<dbReference type="Proteomes" id="UP000467700">
    <property type="component" value="Unassembled WGS sequence"/>
</dbReference>
<evidence type="ECO:0000313" key="3">
    <source>
        <dbReference type="Proteomes" id="UP000467700"/>
    </source>
</evidence>
<sequence length="216" mass="23348">MSKSAVAILTPPSSATSLEFSLDSPGIAAAKALVLKSQLPAARQQKANMDEPQKTYTFTEEELQTLFMNLLNSQNIPNMSADSDTEDACVPEESESEPEKPRKKSSKRTSASKKAGGYANGSFSGNADNVHSFNHTGASFESRSKRKGSGPTHSNNKRNQGSFNTTTTVDGLHGIPPFLYGMPFGIPGMSSMFPGDGWAYTQQCSTKEEKRHKKCE</sequence>
<dbReference type="EMBL" id="CACVBS010000101">
    <property type="protein sequence ID" value="CAA7271119.1"/>
    <property type="molecule type" value="Genomic_DNA"/>
</dbReference>
<proteinExistence type="predicted"/>
<protein>
    <submittedName>
        <fullName evidence="2">Uncharacterized protein</fullName>
    </submittedName>
</protein>
<reference evidence="2 3" key="1">
    <citation type="submission" date="2020-01" db="EMBL/GenBank/DDBJ databases">
        <authorList>
            <person name="Gupta K D."/>
        </authorList>
    </citation>
    <scope>NUCLEOTIDE SEQUENCE [LARGE SCALE GENOMIC DNA]</scope>
</reference>
<gene>
    <name evidence="2" type="ORF">AAE3_LOCUS13452</name>
</gene>
<comment type="caution">
    <text evidence="2">The sequence shown here is derived from an EMBL/GenBank/DDBJ whole genome shotgun (WGS) entry which is preliminary data.</text>
</comment>
<accession>A0A8S0WCY1</accession>
<name>A0A8S0WCY1_CYCAE</name>
<feature type="region of interest" description="Disordered" evidence="1">
    <location>
        <begin position="75"/>
        <end position="169"/>
    </location>
</feature>
<organism evidence="2 3">
    <name type="scientific">Cyclocybe aegerita</name>
    <name type="common">Black poplar mushroom</name>
    <name type="synonym">Agrocybe aegerita</name>
    <dbReference type="NCBI Taxonomy" id="1973307"/>
    <lineage>
        <taxon>Eukaryota</taxon>
        <taxon>Fungi</taxon>
        <taxon>Dikarya</taxon>
        <taxon>Basidiomycota</taxon>
        <taxon>Agaricomycotina</taxon>
        <taxon>Agaricomycetes</taxon>
        <taxon>Agaricomycetidae</taxon>
        <taxon>Agaricales</taxon>
        <taxon>Agaricineae</taxon>
        <taxon>Bolbitiaceae</taxon>
        <taxon>Cyclocybe</taxon>
    </lineage>
</organism>